<dbReference type="InterPro" id="IPR017868">
    <property type="entry name" value="Filamin/ABP280_repeat-like"/>
</dbReference>
<dbReference type="PROSITE" id="PS50194">
    <property type="entry name" value="FILAMIN_REPEAT"/>
    <property type="match status" value="1"/>
</dbReference>
<proteinExistence type="predicted"/>
<evidence type="ECO:0000313" key="3">
    <source>
        <dbReference type="Proteomes" id="UP001161325"/>
    </source>
</evidence>
<keyword evidence="1" id="KW-1133">Transmembrane helix</keyword>
<dbReference type="AlphaFoldDB" id="A0AA37QGH1"/>
<dbReference type="Gene3D" id="3.40.50.410">
    <property type="entry name" value="von Willebrand factor, type A domain"/>
    <property type="match status" value="1"/>
</dbReference>
<feature type="transmembrane region" description="Helical" evidence="1">
    <location>
        <begin position="65"/>
        <end position="87"/>
    </location>
</feature>
<evidence type="ECO:0000256" key="1">
    <source>
        <dbReference type="SAM" id="Phobius"/>
    </source>
</evidence>
<dbReference type="CDD" id="cd00198">
    <property type="entry name" value="vWFA"/>
    <property type="match status" value="1"/>
</dbReference>
<feature type="transmembrane region" description="Helical" evidence="1">
    <location>
        <begin position="33"/>
        <end position="53"/>
    </location>
</feature>
<dbReference type="PANTHER" id="PTHR37947:SF1">
    <property type="entry name" value="BLL2462 PROTEIN"/>
    <property type="match status" value="1"/>
</dbReference>
<organism evidence="2 3">
    <name type="scientific">Roseisolibacter agri</name>
    <dbReference type="NCBI Taxonomy" id="2014610"/>
    <lineage>
        <taxon>Bacteria</taxon>
        <taxon>Pseudomonadati</taxon>
        <taxon>Gemmatimonadota</taxon>
        <taxon>Gemmatimonadia</taxon>
        <taxon>Gemmatimonadales</taxon>
        <taxon>Gemmatimonadaceae</taxon>
        <taxon>Roseisolibacter</taxon>
    </lineage>
</organism>
<comment type="caution">
    <text evidence="2">The sequence shown here is derived from an EMBL/GenBank/DDBJ whole genome shotgun (WGS) entry which is preliminary data.</text>
</comment>
<sequence length="768" mass="82793">MLAAIDSVLELLLKYRPALFAQGRLAFDAPHRVAIALTIGGVLLAALVAWTYARARGGATRRDRALLTGLRVAALAVLVACLLRPVLVLAAAVPRRNTVAILVDDSRSMRVRDWDGRARADAAARLFAPDAPLRRALEAQFGVRVYRFAEQAARVDSLGAMTFAGDRTRLGAALDRLREDLDGVPLAGVVVLTDGADGAPTALGDAVLSLRARGAPVFTIGVGAPAATRDVEVARVEAPRSVLQGSALTLNVVLEHRGLAGTTVPVTVEAEGGHLIARREVTLPASGDALPVQLNVPMADAGARRLTVRVPRQRDETLAENNERTLLVDVRDAPERILYFEGEPRFEAKFVRRAVADDERLRVTVLQRTAEGKYLRLGVTDSLDLIGGFPTTREALFAYRGVILGSVEASAFTAEQQRMLVDFVNVRGGGLLFLGGRRAFAEGGYAGTPLEEAMPVVLGARTPASDDAPVPAVEVTVRPTPAGLAHAPLQLAADEKASVARWGTLPPLTAVNTVRSVRPGASVLLTGTTRDGERRVVLATQRFGRGRTAALAVQDSWLWQMHASIPVEDQTHELLWRQMLRWLTADVPDALELASSIERPAPGEETVLHATVRDSLFVPVNGATVVAEVVAPSGARSELPLEWGVSRDGEYRAAFTPRETGVHQLRVLHRAGSVERASRISYVESAPSREEYFGAGLRADLLRRIAAETRGRYYTPETAGTLAEDLRYARAGVTVAERKELWDMPLTFLLLGGLLAGEWAYRRHRGLA</sequence>
<dbReference type="RefSeq" id="WP_284350434.1">
    <property type="nucleotide sequence ID" value="NZ_BRXS01000004.1"/>
</dbReference>
<evidence type="ECO:0000313" key="2">
    <source>
        <dbReference type="EMBL" id="GLC25965.1"/>
    </source>
</evidence>
<dbReference type="EMBL" id="BRXS01000004">
    <property type="protein sequence ID" value="GLC25965.1"/>
    <property type="molecule type" value="Genomic_DNA"/>
</dbReference>
<protein>
    <submittedName>
        <fullName evidence="2">Membrane protein</fullName>
    </submittedName>
</protein>
<dbReference type="InterPro" id="IPR029062">
    <property type="entry name" value="Class_I_gatase-like"/>
</dbReference>
<dbReference type="InterPro" id="IPR036465">
    <property type="entry name" value="vWFA_dom_sf"/>
</dbReference>
<gene>
    <name evidence="2" type="ORF">rosag_24780</name>
</gene>
<dbReference type="Proteomes" id="UP001161325">
    <property type="component" value="Unassembled WGS sequence"/>
</dbReference>
<dbReference type="PANTHER" id="PTHR37947">
    <property type="entry name" value="BLL2462 PROTEIN"/>
    <property type="match status" value="1"/>
</dbReference>
<keyword evidence="1" id="KW-0812">Transmembrane</keyword>
<keyword evidence="3" id="KW-1185">Reference proteome</keyword>
<dbReference type="SUPFAM" id="SSF53300">
    <property type="entry name" value="vWA-like"/>
    <property type="match status" value="1"/>
</dbReference>
<name>A0AA37QGH1_9BACT</name>
<keyword evidence="1" id="KW-0472">Membrane</keyword>
<dbReference type="Gene3D" id="3.40.50.880">
    <property type="match status" value="1"/>
</dbReference>
<accession>A0AA37QGH1</accession>
<reference evidence="2" key="1">
    <citation type="submission" date="2022-08" db="EMBL/GenBank/DDBJ databases">
        <title>Draft genome sequencing of Roseisolibacter agri AW1220.</title>
        <authorList>
            <person name="Tobiishi Y."/>
            <person name="Tonouchi A."/>
        </authorList>
    </citation>
    <scope>NUCLEOTIDE SEQUENCE</scope>
    <source>
        <strain evidence="2">AW1220</strain>
    </source>
</reference>
<dbReference type="SUPFAM" id="SSF52317">
    <property type="entry name" value="Class I glutamine amidotransferase-like"/>
    <property type="match status" value="1"/>
</dbReference>